<feature type="transmembrane region" description="Helical" evidence="1">
    <location>
        <begin position="21"/>
        <end position="46"/>
    </location>
</feature>
<feature type="transmembrane region" description="Helical" evidence="1">
    <location>
        <begin position="152"/>
        <end position="174"/>
    </location>
</feature>
<dbReference type="AlphaFoldDB" id="X1BSW0"/>
<dbReference type="EMBL" id="BART01025269">
    <property type="protein sequence ID" value="GAG98824.1"/>
    <property type="molecule type" value="Genomic_DNA"/>
</dbReference>
<accession>X1BSW0</accession>
<gene>
    <name evidence="2" type="ORF">S01H4_45398</name>
</gene>
<reference evidence="2" key="1">
    <citation type="journal article" date="2014" name="Front. Microbiol.">
        <title>High frequency of phylogenetically diverse reductive dehalogenase-homologous genes in deep subseafloor sedimentary metagenomes.</title>
        <authorList>
            <person name="Kawai M."/>
            <person name="Futagami T."/>
            <person name="Toyoda A."/>
            <person name="Takaki Y."/>
            <person name="Nishi S."/>
            <person name="Hori S."/>
            <person name="Arai W."/>
            <person name="Tsubouchi T."/>
            <person name="Morono Y."/>
            <person name="Uchiyama I."/>
            <person name="Ito T."/>
            <person name="Fujiyama A."/>
            <person name="Inagaki F."/>
            <person name="Takami H."/>
        </authorList>
    </citation>
    <scope>NUCLEOTIDE SEQUENCE</scope>
    <source>
        <strain evidence="2">Expedition CK06-06</strain>
    </source>
</reference>
<feature type="transmembrane region" description="Helical" evidence="1">
    <location>
        <begin position="115"/>
        <end position="140"/>
    </location>
</feature>
<sequence length="175" mass="19209">MKNIGPLTTTNMRNNLRSKTVVIIWYSTALMILVALAALFGILLIAPELNKLSPDKAKLELYLGIIMFSASALGLGINLNALGFTSMIKEKSRGNIQSLLATPLRLKDIWMGKSLAIFIPGLILGELLTLISLVVINYIYFVPKVGFVFSPWIAATGFFAIPLIYFCLGLLVYLV</sequence>
<organism evidence="2">
    <name type="scientific">marine sediment metagenome</name>
    <dbReference type="NCBI Taxonomy" id="412755"/>
    <lineage>
        <taxon>unclassified sequences</taxon>
        <taxon>metagenomes</taxon>
        <taxon>ecological metagenomes</taxon>
    </lineage>
</organism>
<feature type="transmembrane region" description="Helical" evidence="1">
    <location>
        <begin position="61"/>
        <end position="83"/>
    </location>
</feature>
<protein>
    <recommendedName>
        <fullName evidence="3">ABC3 transporter permease protein domain-containing protein</fullName>
    </recommendedName>
</protein>
<keyword evidence="1" id="KW-0472">Membrane</keyword>
<evidence type="ECO:0000256" key="1">
    <source>
        <dbReference type="SAM" id="Phobius"/>
    </source>
</evidence>
<evidence type="ECO:0008006" key="3">
    <source>
        <dbReference type="Google" id="ProtNLM"/>
    </source>
</evidence>
<evidence type="ECO:0000313" key="2">
    <source>
        <dbReference type="EMBL" id="GAG98824.1"/>
    </source>
</evidence>
<comment type="caution">
    <text evidence="2">The sequence shown here is derived from an EMBL/GenBank/DDBJ whole genome shotgun (WGS) entry which is preliminary data.</text>
</comment>
<feature type="non-terminal residue" evidence="2">
    <location>
        <position position="175"/>
    </location>
</feature>
<keyword evidence="1" id="KW-0812">Transmembrane</keyword>
<name>X1BSW0_9ZZZZ</name>
<keyword evidence="1" id="KW-1133">Transmembrane helix</keyword>
<proteinExistence type="predicted"/>